<name>A0A4V3SJS1_9PEZI</name>
<dbReference type="EMBL" id="ML220112">
    <property type="protein sequence ID" value="TGZ85125.1"/>
    <property type="molecule type" value="Genomic_DNA"/>
</dbReference>
<dbReference type="InterPro" id="IPR036938">
    <property type="entry name" value="PAP2/HPO_sf"/>
</dbReference>
<reference evidence="8 9" key="1">
    <citation type="submission" date="2019-04" db="EMBL/GenBank/DDBJ databases">
        <title>Comparative genomics and transcriptomics to analyze fruiting body development in filamentous ascomycetes.</title>
        <authorList>
            <consortium name="DOE Joint Genome Institute"/>
            <person name="Lutkenhaus R."/>
            <person name="Traeger S."/>
            <person name="Breuer J."/>
            <person name="Kuo A."/>
            <person name="Lipzen A."/>
            <person name="Pangilinan J."/>
            <person name="Dilworth D."/>
            <person name="Sandor L."/>
            <person name="Poggeler S."/>
            <person name="Barry K."/>
            <person name="Grigoriev I.V."/>
            <person name="Nowrousian M."/>
        </authorList>
    </citation>
    <scope>NUCLEOTIDE SEQUENCE [LARGE SCALE GENOMIC DNA]</scope>
    <source>
        <strain evidence="8 9">CBS 389.68</strain>
    </source>
</reference>
<feature type="transmembrane region" description="Helical" evidence="6">
    <location>
        <begin position="161"/>
        <end position="181"/>
    </location>
</feature>
<evidence type="ECO:0000256" key="5">
    <source>
        <dbReference type="ARBA" id="ARBA00023136"/>
    </source>
</evidence>
<comment type="catalytic activity">
    <reaction evidence="6">
        <text>a di-trans,poly-cis-dolichyl diphosphate + H2O = a di-trans,poly-cis-dolichyl phosphate + phosphate + H(+)</text>
        <dbReference type="Rhea" id="RHEA:14385"/>
        <dbReference type="Rhea" id="RHEA-COMP:19498"/>
        <dbReference type="Rhea" id="RHEA-COMP:19506"/>
        <dbReference type="ChEBI" id="CHEBI:15377"/>
        <dbReference type="ChEBI" id="CHEBI:15378"/>
        <dbReference type="ChEBI" id="CHEBI:43474"/>
        <dbReference type="ChEBI" id="CHEBI:57497"/>
        <dbReference type="ChEBI" id="CHEBI:57683"/>
        <dbReference type="EC" id="3.6.1.43"/>
    </reaction>
</comment>
<evidence type="ECO:0000313" key="9">
    <source>
        <dbReference type="Proteomes" id="UP000298138"/>
    </source>
</evidence>
<keyword evidence="4 6" id="KW-1133">Transmembrane helix</keyword>
<dbReference type="PANTHER" id="PTHR11247:SF1">
    <property type="entry name" value="DOLICHYLDIPHOSPHATASE 1"/>
    <property type="match status" value="1"/>
</dbReference>
<dbReference type="InterPro" id="IPR039667">
    <property type="entry name" value="Dolichyldiphosphatase_PAP2"/>
</dbReference>
<feature type="transmembrane region" description="Helical" evidence="6">
    <location>
        <begin position="133"/>
        <end position="155"/>
    </location>
</feature>
<keyword evidence="2 6" id="KW-0812">Transmembrane</keyword>
<evidence type="ECO:0000313" key="8">
    <source>
        <dbReference type="EMBL" id="TGZ85125.1"/>
    </source>
</evidence>
<dbReference type="InterPro" id="IPR000326">
    <property type="entry name" value="PAP2/HPO"/>
</dbReference>
<keyword evidence="9" id="KW-1185">Reference proteome</keyword>
<accession>A0A4V3SJS1</accession>
<evidence type="ECO:0000256" key="6">
    <source>
        <dbReference type="RuleBase" id="RU367078"/>
    </source>
</evidence>
<keyword evidence="3 6" id="KW-0378">Hydrolase</keyword>
<feature type="domain" description="Phosphatidic acid phosphatase type 2/haloperoxidase" evidence="7">
    <location>
        <begin position="62"/>
        <end position="176"/>
    </location>
</feature>
<evidence type="ECO:0000259" key="7">
    <source>
        <dbReference type="SMART" id="SM00014"/>
    </source>
</evidence>
<dbReference type="STRING" id="341454.A0A4V3SJS1"/>
<comment type="pathway">
    <text evidence="6">Protein modification; protein glycosylation.</text>
</comment>
<comment type="subcellular location">
    <subcellularLocation>
        <location evidence="6">Endoplasmic reticulum membrane</location>
        <topology evidence="6">Multi-pass membrane protein</topology>
    </subcellularLocation>
    <subcellularLocation>
        <location evidence="1">Membrane</location>
        <topology evidence="1">Multi-pass membrane protein</topology>
    </subcellularLocation>
</comment>
<dbReference type="GO" id="GO:0005789">
    <property type="term" value="C:endoplasmic reticulum membrane"/>
    <property type="evidence" value="ECO:0007669"/>
    <property type="project" value="UniProtKB-SubCell"/>
</dbReference>
<evidence type="ECO:0000256" key="4">
    <source>
        <dbReference type="ARBA" id="ARBA00022989"/>
    </source>
</evidence>
<dbReference type="OrthoDB" id="302705at2759"/>
<dbReference type="SMART" id="SM00014">
    <property type="entry name" value="acidPPc"/>
    <property type="match status" value="1"/>
</dbReference>
<dbReference type="AlphaFoldDB" id="A0A4V3SJS1"/>
<evidence type="ECO:0000256" key="3">
    <source>
        <dbReference type="ARBA" id="ARBA00022801"/>
    </source>
</evidence>
<comment type="similarity">
    <text evidence="6">Belongs to the dolichyldiphosphatase family.</text>
</comment>
<evidence type="ECO:0000256" key="1">
    <source>
        <dbReference type="ARBA" id="ARBA00004141"/>
    </source>
</evidence>
<feature type="transmembrane region" description="Helical" evidence="6">
    <location>
        <begin position="103"/>
        <end position="121"/>
    </location>
</feature>
<comment type="function">
    <text evidence="6">Required for efficient N-glycosylation. Necessary for maintaining optimal levels of dolichol-linked oligosaccharides. Hydrolyzes dolichyl pyrophosphate at a very high rate and dolichyl monophosphate at a much lower rate. Does not act on phosphatidate.</text>
</comment>
<protein>
    <recommendedName>
        <fullName evidence="6">Dolichyldiphosphatase</fullName>
        <ecNumber evidence="6">3.6.1.43</ecNumber>
    </recommendedName>
</protein>
<dbReference type="UniPathway" id="UPA00378"/>
<keyword evidence="6" id="KW-0256">Endoplasmic reticulum</keyword>
<sequence length="219" mass="23430">MSPPPSPDFNTDSPNLASLSLTHISYDPTDPISIISAYLSLIPLFLMTAILTTAFTTREVESLLFIIGQFANELLNNILKRLFRSPRPTTLRGGYGMPSSHSQFVWFFATYLVLMMTARNVGGGKALKGCGTAVYGGLAVVGAAGVAGSRVYLGYHTLNQVLVGGVIGVGFAVVWFGVGGVESVRAMVVEMGSVAWVRDGCKGVDLVEETYWGVGRKRD</sequence>
<dbReference type="FunCoup" id="A0A4V3SJS1">
    <property type="interactions" value="350"/>
</dbReference>
<dbReference type="GO" id="GO:0006487">
    <property type="term" value="P:protein N-linked glycosylation"/>
    <property type="evidence" value="ECO:0007669"/>
    <property type="project" value="UniProtKB-UniRule"/>
</dbReference>
<dbReference type="InParanoid" id="A0A4V3SJS1"/>
<dbReference type="GO" id="GO:0008610">
    <property type="term" value="P:lipid biosynthetic process"/>
    <property type="evidence" value="ECO:0007669"/>
    <property type="project" value="TreeGrafter"/>
</dbReference>
<feature type="transmembrane region" description="Helical" evidence="6">
    <location>
        <begin position="32"/>
        <end position="51"/>
    </location>
</feature>
<evidence type="ECO:0000256" key="2">
    <source>
        <dbReference type="ARBA" id="ARBA00022692"/>
    </source>
</evidence>
<dbReference type="SUPFAM" id="SSF48317">
    <property type="entry name" value="Acid phosphatase/Vanadium-dependent haloperoxidase"/>
    <property type="match status" value="1"/>
</dbReference>
<organism evidence="8 9">
    <name type="scientific">Ascodesmis nigricans</name>
    <dbReference type="NCBI Taxonomy" id="341454"/>
    <lineage>
        <taxon>Eukaryota</taxon>
        <taxon>Fungi</taxon>
        <taxon>Dikarya</taxon>
        <taxon>Ascomycota</taxon>
        <taxon>Pezizomycotina</taxon>
        <taxon>Pezizomycetes</taxon>
        <taxon>Pezizales</taxon>
        <taxon>Ascodesmidaceae</taxon>
        <taxon>Ascodesmis</taxon>
    </lineage>
</organism>
<dbReference type="EC" id="3.6.1.43" evidence="6"/>
<dbReference type="Pfam" id="PF01569">
    <property type="entry name" value="PAP2"/>
    <property type="match status" value="1"/>
</dbReference>
<proteinExistence type="inferred from homology"/>
<dbReference type="PANTHER" id="PTHR11247">
    <property type="entry name" value="PALMITOYL-PROTEIN THIOESTERASE/DOLICHYLDIPHOSPHATASE 1"/>
    <property type="match status" value="1"/>
</dbReference>
<keyword evidence="5 6" id="KW-0472">Membrane</keyword>
<dbReference type="GO" id="GO:0047874">
    <property type="term" value="F:dolichyldiphosphatase activity"/>
    <property type="evidence" value="ECO:0007669"/>
    <property type="project" value="UniProtKB-UniRule"/>
</dbReference>
<dbReference type="Proteomes" id="UP000298138">
    <property type="component" value="Unassembled WGS sequence"/>
</dbReference>
<gene>
    <name evidence="8" type="ORF">EX30DRAFT_361033</name>
</gene>
<dbReference type="CDD" id="cd03382">
    <property type="entry name" value="PAP2_dolichyldiphosphatase"/>
    <property type="match status" value="1"/>
</dbReference>
<dbReference type="Gene3D" id="1.20.144.10">
    <property type="entry name" value="Phosphatidic acid phosphatase type 2/haloperoxidase"/>
    <property type="match status" value="1"/>
</dbReference>